<evidence type="ECO:0000256" key="4">
    <source>
        <dbReference type="ARBA" id="ARBA00022801"/>
    </source>
</evidence>
<dbReference type="InterPro" id="IPR036928">
    <property type="entry name" value="AS_sf"/>
</dbReference>
<dbReference type="AlphaFoldDB" id="A0A9N9VGI6"/>
<feature type="active site" description="Charge relay system" evidence="5">
    <location>
        <position position="135"/>
    </location>
</feature>
<organism evidence="7 8">
    <name type="scientific">Clonostachys rhizophaga</name>
    <dbReference type="NCBI Taxonomy" id="160324"/>
    <lineage>
        <taxon>Eukaryota</taxon>
        <taxon>Fungi</taxon>
        <taxon>Dikarya</taxon>
        <taxon>Ascomycota</taxon>
        <taxon>Pezizomycotina</taxon>
        <taxon>Sordariomycetes</taxon>
        <taxon>Hypocreomycetidae</taxon>
        <taxon>Hypocreales</taxon>
        <taxon>Bionectriaceae</taxon>
        <taxon>Clonostachys</taxon>
    </lineage>
</organism>
<dbReference type="PANTHER" id="PTHR46072">
    <property type="entry name" value="AMIDASE-RELATED-RELATED"/>
    <property type="match status" value="1"/>
</dbReference>
<keyword evidence="8" id="KW-1185">Reference proteome</keyword>
<feature type="active site" description="Charge relay system" evidence="5">
    <location>
        <position position="210"/>
    </location>
</feature>
<dbReference type="OrthoDB" id="6428749at2759"/>
<reference evidence="7" key="1">
    <citation type="submission" date="2021-10" db="EMBL/GenBank/DDBJ databases">
        <authorList>
            <person name="Piombo E."/>
        </authorList>
    </citation>
    <scope>NUCLEOTIDE SEQUENCE</scope>
</reference>
<evidence type="ECO:0000313" key="7">
    <source>
        <dbReference type="EMBL" id="CAH0023107.1"/>
    </source>
</evidence>
<dbReference type="EMBL" id="CABFNQ020000690">
    <property type="protein sequence ID" value="CAH0023107.1"/>
    <property type="molecule type" value="Genomic_DNA"/>
</dbReference>
<dbReference type="SUPFAM" id="SSF75304">
    <property type="entry name" value="Amidase signature (AS) enzymes"/>
    <property type="match status" value="1"/>
</dbReference>
<evidence type="ECO:0000256" key="3">
    <source>
        <dbReference type="ARBA" id="ARBA00012922"/>
    </source>
</evidence>
<dbReference type="PROSITE" id="PS00571">
    <property type="entry name" value="AMIDASES"/>
    <property type="match status" value="1"/>
</dbReference>
<name>A0A9N9VGI6_9HYPO</name>
<evidence type="ECO:0000256" key="5">
    <source>
        <dbReference type="PIRSR" id="PIRSR001221-1"/>
    </source>
</evidence>
<dbReference type="InterPro" id="IPR020556">
    <property type="entry name" value="Amidase_CS"/>
</dbReference>
<feature type="active site" description="Acyl-ester intermediate" evidence="5">
    <location>
        <position position="234"/>
    </location>
</feature>
<comment type="caution">
    <text evidence="7">The sequence shown here is derived from an EMBL/GenBank/DDBJ whole genome shotgun (WGS) entry which is preliminary data.</text>
</comment>
<dbReference type="GO" id="GO:0004040">
    <property type="term" value="F:amidase activity"/>
    <property type="evidence" value="ECO:0007669"/>
    <property type="project" value="UniProtKB-EC"/>
</dbReference>
<protein>
    <recommendedName>
        <fullName evidence="3">amidase</fullName>
        <ecNumber evidence="3">3.5.1.4</ecNumber>
    </recommendedName>
</protein>
<accession>A0A9N9VGI6</accession>
<evidence type="ECO:0000256" key="2">
    <source>
        <dbReference type="ARBA" id="ARBA00009199"/>
    </source>
</evidence>
<dbReference type="EC" id="3.5.1.4" evidence="3"/>
<dbReference type="InterPro" id="IPR023631">
    <property type="entry name" value="Amidase_dom"/>
</dbReference>
<feature type="domain" description="Amidase" evidence="6">
    <location>
        <begin position="79"/>
        <end position="541"/>
    </location>
</feature>
<proteinExistence type="inferred from homology"/>
<evidence type="ECO:0000259" key="6">
    <source>
        <dbReference type="Pfam" id="PF01425"/>
    </source>
</evidence>
<dbReference type="PIRSF" id="PIRSF001221">
    <property type="entry name" value="Amidase_fungi"/>
    <property type="match status" value="1"/>
</dbReference>
<dbReference type="Pfam" id="PF01425">
    <property type="entry name" value="Amidase"/>
    <property type="match status" value="1"/>
</dbReference>
<dbReference type="Gene3D" id="3.90.1300.10">
    <property type="entry name" value="Amidase signature (AS) domain"/>
    <property type="match status" value="1"/>
</dbReference>
<dbReference type="PANTHER" id="PTHR46072:SF4">
    <property type="entry name" value="AMIDASE C550.07-RELATED"/>
    <property type="match status" value="1"/>
</dbReference>
<dbReference type="Proteomes" id="UP000696573">
    <property type="component" value="Unassembled WGS sequence"/>
</dbReference>
<evidence type="ECO:0000313" key="8">
    <source>
        <dbReference type="Proteomes" id="UP000696573"/>
    </source>
</evidence>
<comment type="catalytic activity">
    <reaction evidence="1">
        <text>a monocarboxylic acid amide + H2O = a monocarboxylate + NH4(+)</text>
        <dbReference type="Rhea" id="RHEA:12020"/>
        <dbReference type="ChEBI" id="CHEBI:15377"/>
        <dbReference type="ChEBI" id="CHEBI:28938"/>
        <dbReference type="ChEBI" id="CHEBI:35757"/>
        <dbReference type="ChEBI" id="CHEBI:83628"/>
        <dbReference type="EC" id="3.5.1.4"/>
    </reaction>
</comment>
<keyword evidence="4" id="KW-0378">Hydrolase</keyword>
<comment type="similarity">
    <text evidence="2">Belongs to the amidase family.</text>
</comment>
<evidence type="ECO:0000256" key="1">
    <source>
        <dbReference type="ARBA" id="ARBA00001311"/>
    </source>
</evidence>
<sequence length="553" mass="61612">MSVLQIQTDDARDPIHEARRRRDISLAVEPPLPDLPKDLPLNVTSLPREILTSRECEITEKTPEDLVEFLANGHFSAVEVIRAFLRRAALAQRLVNCITELLPQAALKRAEWLDNYYKEHGRTVGPLHGLPISVKEHISMNGWEVNFSFVARIGTIVDADGLALKAMCDAGAVPFARTTQPQTLMHLETSSTIYGVTTNPYNTTLTPGGSSGGESALIALRGSPLGFGSDTGGSIRVPAGHTGIYGLKPTSTRLSHLGLTGIAGGREQIPSVIGPMSTSIGGLEMLMKTVVNSKLWEVDPSLPPIEWRDSVDWLLRGSAGSRKLKVGIMWDDGIVTPHPPVRRAMRETVEKLRKDPDIEIVDWAEFSMKDAYEIWSTLIFADDGEVMLNLLDDGKEGLRPLTEWIFKSNPHKAKRSLQEVWDWTAKRDEFRGKFAQAWNKTGAVDSHPIDVLLTPLYIGPPARLDESKYWNYSLLFNLLDYPGVSFPVTTVDPTLDPIDADFPHKGDIDLESHKLYKPDWYKDAPISLQLVARRFEDEKLLQALRFITERISA</sequence>
<gene>
    <name evidence="7" type="ORF">CRHIZ90672A_00007559</name>
</gene>